<feature type="domain" description="J" evidence="3">
    <location>
        <begin position="201"/>
        <end position="280"/>
    </location>
</feature>
<dbReference type="GO" id="GO:0042407">
    <property type="term" value="P:cristae formation"/>
    <property type="evidence" value="ECO:0007669"/>
    <property type="project" value="TreeGrafter"/>
</dbReference>
<dbReference type="InterPro" id="IPR036869">
    <property type="entry name" value="J_dom_sf"/>
</dbReference>
<dbReference type="PROSITE" id="PS50076">
    <property type="entry name" value="DNAJ_2"/>
    <property type="match status" value="1"/>
</dbReference>
<dbReference type="InterPro" id="IPR052243">
    <property type="entry name" value="Mito_inner_membrane_organizer"/>
</dbReference>
<protein>
    <recommendedName>
        <fullName evidence="3">J domain-containing protein</fullName>
    </recommendedName>
</protein>
<comment type="caution">
    <text evidence="4">The sequence shown here is derived from an EMBL/GenBank/DDBJ whole genome shotgun (WGS) entry which is preliminary data.</text>
</comment>
<accession>A0A7J5Z2H3</accession>
<dbReference type="Pfam" id="PF00226">
    <property type="entry name" value="DnaJ"/>
    <property type="match status" value="1"/>
</dbReference>
<dbReference type="GO" id="GO:0005739">
    <property type="term" value="C:mitochondrion"/>
    <property type="evidence" value="ECO:0007669"/>
    <property type="project" value="GOC"/>
</dbReference>
<dbReference type="PRINTS" id="PR00625">
    <property type="entry name" value="JDOMAIN"/>
</dbReference>
<reference evidence="4 5" key="1">
    <citation type="submission" date="2020-03" db="EMBL/GenBank/DDBJ databases">
        <title>Dissostichus mawsoni Genome sequencing and assembly.</title>
        <authorList>
            <person name="Park H."/>
        </authorList>
    </citation>
    <scope>NUCLEOTIDE SEQUENCE [LARGE SCALE GENOMIC DNA]</scope>
    <source>
        <strain evidence="4">DM0001</strain>
        <tissue evidence="4">Muscle</tissue>
    </source>
</reference>
<dbReference type="Gene3D" id="1.10.287.110">
    <property type="entry name" value="DnaJ domain"/>
    <property type="match status" value="1"/>
</dbReference>
<dbReference type="PANTHER" id="PTHR44157">
    <property type="entry name" value="DNAJ HOMOLOG SUBFAMILY C MEMBER 11"/>
    <property type="match status" value="1"/>
</dbReference>
<feature type="region of interest" description="Disordered" evidence="2">
    <location>
        <begin position="635"/>
        <end position="689"/>
    </location>
</feature>
<dbReference type="SMART" id="SM00271">
    <property type="entry name" value="DnaJ"/>
    <property type="match status" value="1"/>
</dbReference>
<evidence type="ECO:0000313" key="4">
    <source>
        <dbReference type="EMBL" id="KAF3856042.1"/>
    </source>
</evidence>
<dbReference type="EMBL" id="JAAKFY010000006">
    <property type="protein sequence ID" value="KAF3856042.1"/>
    <property type="molecule type" value="Genomic_DNA"/>
</dbReference>
<proteinExistence type="predicted"/>
<sequence>MYGVTAQCSWEAKVSGEPCREREQCGEGEGKTEGGGEAMKYKDRGDEMRWRSLGREEHLGRHSSSFFGSHFPSAARLIPPPPPLPPPPPPLRLDLVVVEVVEGGGGGPRACTERTAQGGGRGREEGVGGGGEPAAFSKTIGPHGRGLTAGIRDGDSLNSPSLRLFHMFTNELPGHWKVGGTILNANMAASLDDDFESDNQDYYSLLNVRKEATLEELKASYRRLCMLYHPDKHRDPELKSQAEQLFNQVVERKRTPAEIREEYERLQREREERRLQQRTNPKGIISVGVDATDLFDRYDEDFEEMPGGGFPHIEINKMHISQSIEAPLTNTDTAVLSGSLSTHNGTGGGNINMTVRRVMSAKGWGELELGAGDILGPLIGLKCGLQFSPRGLRPTCSMMTARHLDQNTMGYLQWRWGPSSAMTTSLVRDTKSSHFTLALQLAVPHSYLMMSYQYKFQDEDQTKVKGSVKTGWFGTVVEYGAERKISRHSVLSATVSIGVPQGVTLKIKLARASQTYLFPIHLTDQLLPSAVFYATVGPLLFYMVVHRLVVIPYTQAQKEQDLELQRKSSAVDIAKKKTEAESAVLLMQESVRRIIEAEESKMGLIILNAWYGKFVTDTSQKQEKAKVIDVTASCTKSSAPTPRHYGYPSNLTDSSLSPPRSPLLLQHQRAKRRSNRLCVNRKNEGTNQQ</sequence>
<feature type="compositionally biased region" description="Low complexity" evidence="2">
    <location>
        <begin position="654"/>
        <end position="665"/>
    </location>
</feature>
<evidence type="ECO:0000313" key="5">
    <source>
        <dbReference type="Proteomes" id="UP000518266"/>
    </source>
</evidence>
<dbReference type="SUPFAM" id="SSF46565">
    <property type="entry name" value="Chaperone J-domain"/>
    <property type="match status" value="1"/>
</dbReference>
<dbReference type="PANTHER" id="PTHR44157:SF3">
    <property type="entry name" value="DNAJ (HSP40) HOMOLOG, SUBFAMILY C, MEMBER 11B"/>
    <property type="match status" value="1"/>
</dbReference>
<dbReference type="InterPro" id="IPR024586">
    <property type="entry name" value="DnaJ-like_C11_C"/>
</dbReference>
<dbReference type="Pfam" id="PF22774">
    <property type="entry name" value="DNAJC11_beta-barrel"/>
    <property type="match status" value="1"/>
</dbReference>
<dbReference type="OrthoDB" id="18010at2759"/>
<evidence type="ECO:0000259" key="3">
    <source>
        <dbReference type="PROSITE" id="PS50076"/>
    </source>
</evidence>
<feature type="region of interest" description="Disordered" evidence="2">
    <location>
        <begin position="19"/>
        <end position="43"/>
    </location>
</feature>
<evidence type="ECO:0000256" key="1">
    <source>
        <dbReference type="ARBA" id="ARBA00023186"/>
    </source>
</evidence>
<name>A0A7J5Z2H3_DISMA</name>
<evidence type="ECO:0000256" key="2">
    <source>
        <dbReference type="SAM" id="MobiDB-lite"/>
    </source>
</evidence>
<keyword evidence="5" id="KW-1185">Reference proteome</keyword>
<dbReference type="AlphaFoldDB" id="A0A7J5Z2H3"/>
<dbReference type="Pfam" id="PF11875">
    <property type="entry name" value="DnaJ-like_C11_C"/>
    <property type="match status" value="1"/>
</dbReference>
<dbReference type="Proteomes" id="UP000518266">
    <property type="component" value="Unassembled WGS sequence"/>
</dbReference>
<keyword evidence="1" id="KW-0143">Chaperone</keyword>
<dbReference type="CDD" id="cd06257">
    <property type="entry name" value="DnaJ"/>
    <property type="match status" value="1"/>
</dbReference>
<dbReference type="InterPro" id="IPR001623">
    <property type="entry name" value="DnaJ_domain"/>
</dbReference>
<organism evidence="4 5">
    <name type="scientific">Dissostichus mawsoni</name>
    <name type="common">Antarctic cod</name>
    <dbReference type="NCBI Taxonomy" id="36200"/>
    <lineage>
        <taxon>Eukaryota</taxon>
        <taxon>Metazoa</taxon>
        <taxon>Chordata</taxon>
        <taxon>Craniata</taxon>
        <taxon>Vertebrata</taxon>
        <taxon>Euteleostomi</taxon>
        <taxon>Actinopterygii</taxon>
        <taxon>Neopterygii</taxon>
        <taxon>Teleostei</taxon>
        <taxon>Neoteleostei</taxon>
        <taxon>Acanthomorphata</taxon>
        <taxon>Eupercaria</taxon>
        <taxon>Perciformes</taxon>
        <taxon>Notothenioidei</taxon>
        <taxon>Nototheniidae</taxon>
        <taxon>Dissostichus</taxon>
    </lineage>
</organism>
<dbReference type="InterPro" id="IPR055225">
    <property type="entry name" value="DNAJC11-like_beta-barrel"/>
</dbReference>
<feature type="region of interest" description="Disordered" evidence="2">
    <location>
        <begin position="105"/>
        <end position="132"/>
    </location>
</feature>
<gene>
    <name evidence="4" type="ORF">F7725_016765</name>
</gene>